<name>A0A430GH84_ACIBZ</name>
<organism evidence="1 2">
    <name type="scientific">Acinetobacter bereziniae</name>
    <name type="common">Acinetobacter genomosp. 10</name>
    <dbReference type="NCBI Taxonomy" id="106648"/>
    <lineage>
        <taxon>Bacteria</taxon>
        <taxon>Pseudomonadati</taxon>
        <taxon>Pseudomonadota</taxon>
        <taxon>Gammaproteobacteria</taxon>
        <taxon>Moraxellales</taxon>
        <taxon>Moraxellaceae</taxon>
        <taxon>Acinetobacter</taxon>
    </lineage>
</organism>
<evidence type="ECO:0000313" key="2">
    <source>
        <dbReference type="Proteomes" id="UP000644140"/>
    </source>
</evidence>
<sequence length="114" mass="12340">MKITRIVACFNILLFSQFSSADTIKVPTVAEAKQATAELLGTEIGAMISEIKLGTCIPAVNPTHPEQIACTISVKLGAATNETQSDFYQDKGKWVAMPSESQDKLPFPDPKLLE</sequence>
<gene>
    <name evidence="1" type="ORF">I9054_017270</name>
</gene>
<dbReference type="GeneID" id="69461175"/>
<dbReference type="Proteomes" id="UP000644140">
    <property type="component" value="Chromosome"/>
</dbReference>
<dbReference type="KEGG" id="aber:BSR55_03910"/>
<protein>
    <submittedName>
        <fullName evidence="1">Uncharacterized protein</fullName>
    </submittedName>
</protein>
<accession>A0A430GH84</accession>
<dbReference type="AlphaFoldDB" id="A0A430GH84"/>
<evidence type="ECO:0000313" key="1">
    <source>
        <dbReference type="EMBL" id="UUN97087.1"/>
    </source>
</evidence>
<dbReference type="RefSeq" id="WP_004827821.1">
    <property type="nucleotide sequence ID" value="NZ_BBLJ01000003.1"/>
</dbReference>
<dbReference type="EMBL" id="CP092085">
    <property type="protein sequence ID" value="UUN97087.1"/>
    <property type="molecule type" value="Genomic_DNA"/>
</dbReference>
<reference evidence="1" key="1">
    <citation type="submission" date="2022-02" db="EMBL/GenBank/DDBJ databases">
        <title>Characterization of Tn125 harboring carbapenem-resistant Acinetobacter bereziniae clinical isolates.</title>
        <authorList>
            <person name="Wong N.-K."/>
            <person name="Pan Q."/>
        </authorList>
    </citation>
    <scope>NUCLEOTIDE SEQUENCE</scope>
    <source>
        <strain evidence="1">GD03393</strain>
    </source>
</reference>
<proteinExistence type="predicted"/>